<evidence type="ECO:0000313" key="3">
    <source>
        <dbReference type="Proteomes" id="UP001221208"/>
    </source>
</evidence>
<gene>
    <name evidence="2" type="ORF">OIK44_21500</name>
</gene>
<dbReference type="InterPro" id="IPR002545">
    <property type="entry name" value="CheW-lke_dom"/>
</dbReference>
<dbReference type="Pfam" id="PF01584">
    <property type="entry name" value="CheW"/>
    <property type="match status" value="1"/>
</dbReference>
<name>A0ABT5K5J5_9BURK</name>
<sequence>MPNEPVPSTSFLLCRSHGLLCALALPHVREIMRAQPLEALPEMPPCMLGLALIRGAAVPVLDLARLLGGAGVAPGGRFVALALGRGRLALAVDSVLGVRALDAAALGQVPPLLQGADAGMVAAVATLDAELMLVLQAGRLVSDAVWQACAARQAAA</sequence>
<dbReference type="Gene3D" id="2.30.30.40">
    <property type="entry name" value="SH3 Domains"/>
    <property type="match status" value="1"/>
</dbReference>
<evidence type="ECO:0000259" key="1">
    <source>
        <dbReference type="PROSITE" id="PS50851"/>
    </source>
</evidence>
<dbReference type="Gene3D" id="2.40.50.180">
    <property type="entry name" value="CheA-289, Domain 4"/>
    <property type="match status" value="1"/>
</dbReference>
<dbReference type="SMART" id="SM00260">
    <property type="entry name" value="CheW"/>
    <property type="match status" value="1"/>
</dbReference>
<dbReference type="PANTHER" id="PTHR22617">
    <property type="entry name" value="CHEMOTAXIS SENSOR HISTIDINE KINASE-RELATED"/>
    <property type="match status" value="1"/>
</dbReference>
<evidence type="ECO:0000313" key="2">
    <source>
        <dbReference type="EMBL" id="MDC8760169.1"/>
    </source>
</evidence>
<dbReference type="Proteomes" id="UP001221208">
    <property type="component" value="Unassembled WGS sequence"/>
</dbReference>
<dbReference type="PANTHER" id="PTHR22617:SF23">
    <property type="entry name" value="CHEMOTAXIS PROTEIN CHEW"/>
    <property type="match status" value="1"/>
</dbReference>
<protein>
    <submittedName>
        <fullName evidence="2">Chemotaxis protein CheW</fullName>
    </submittedName>
</protein>
<dbReference type="InterPro" id="IPR036061">
    <property type="entry name" value="CheW-like_dom_sf"/>
</dbReference>
<proteinExistence type="predicted"/>
<feature type="domain" description="CheW-like" evidence="1">
    <location>
        <begin position="8"/>
        <end position="146"/>
    </location>
</feature>
<reference evidence="2 3" key="1">
    <citation type="submission" date="2022-10" db="EMBL/GenBank/DDBJ databases">
        <title>Janthinobacterium sp. hw3 Genome sequencing.</title>
        <authorList>
            <person name="Park S."/>
        </authorList>
    </citation>
    <scope>NUCLEOTIDE SEQUENCE [LARGE SCALE GENOMIC DNA]</scope>
    <source>
        <strain evidence="3">hw3</strain>
    </source>
</reference>
<dbReference type="InterPro" id="IPR039315">
    <property type="entry name" value="CheW"/>
</dbReference>
<dbReference type="PROSITE" id="PS50851">
    <property type="entry name" value="CHEW"/>
    <property type="match status" value="1"/>
</dbReference>
<dbReference type="SUPFAM" id="SSF50341">
    <property type="entry name" value="CheW-like"/>
    <property type="match status" value="1"/>
</dbReference>
<keyword evidence="3" id="KW-1185">Reference proteome</keyword>
<accession>A0ABT5K5J5</accession>
<comment type="caution">
    <text evidence="2">The sequence shown here is derived from an EMBL/GenBank/DDBJ whole genome shotgun (WGS) entry which is preliminary data.</text>
</comment>
<dbReference type="EMBL" id="JAQQXR010000010">
    <property type="protein sequence ID" value="MDC8760169.1"/>
    <property type="molecule type" value="Genomic_DNA"/>
</dbReference>
<dbReference type="RefSeq" id="WP_273673797.1">
    <property type="nucleotide sequence ID" value="NZ_JAQQXR010000010.1"/>
</dbReference>
<organism evidence="2 3">
    <name type="scientific">Janthinobacterium fluminis</name>
    <dbReference type="NCBI Taxonomy" id="2987524"/>
    <lineage>
        <taxon>Bacteria</taxon>
        <taxon>Pseudomonadati</taxon>
        <taxon>Pseudomonadota</taxon>
        <taxon>Betaproteobacteria</taxon>
        <taxon>Burkholderiales</taxon>
        <taxon>Oxalobacteraceae</taxon>
        <taxon>Janthinobacterium</taxon>
    </lineage>
</organism>